<dbReference type="Gene3D" id="3.20.20.80">
    <property type="entry name" value="Glycosidases"/>
    <property type="match status" value="1"/>
</dbReference>
<evidence type="ECO:0008006" key="4">
    <source>
        <dbReference type="Google" id="ProtNLM"/>
    </source>
</evidence>
<dbReference type="Proteomes" id="UP001175001">
    <property type="component" value="Unassembled WGS sequence"/>
</dbReference>
<evidence type="ECO:0000313" key="2">
    <source>
        <dbReference type="EMBL" id="KAK0637849.1"/>
    </source>
</evidence>
<proteinExistence type="predicted"/>
<comment type="caution">
    <text evidence="2">The sequence shown here is derived from an EMBL/GenBank/DDBJ whole genome shotgun (WGS) entry which is preliminary data.</text>
</comment>
<keyword evidence="1" id="KW-0732">Signal</keyword>
<protein>
    <recommendedName>
        <fullName evidence="4">Glycoside hydrolase family 5 protein</fullName>
    </recommendedName>
</protein>
<gene>
    <name evidence="2" type="ORF">DIS24_g10419</name>
</gene>
<organism evidence="2 3">
    <name type="scientific">Lasiodiplodia hormozganensis</name>
    <dbReference type="NCBI Taxonomy" id="869390"/>
    <lineage>
        <taxon>Eukaryota</taxon>
        <taxon>Fungi</taxon>
        <taxon>Dikarya</taxon>
        <taxon>Ascomycota</taxon>
        <taxon>Pezizomycotina</taxon>
        <taxon>Dothideomycetes</taxon>
        <taxon>Dothideomycetes incertae sedis</taxon>
        <taxon>Botryosphaeriales</taxon>
        <taxon>Botryosphaeriaceae</taxon>
        <taxon>Lasiodiplodia</taxon>
    </lineage>
</organism>
<dbReference type="EMBL" id="JAUJDW010000111">
    <property type="protein sequence ID" value="KAK0637849.1"/>
    <property type="molecule type" value="Genomic_DNA"/>
</dbReference>
<reference evidence="2" key="1">
    <citation type="submission" date="2023-06" db="EMBL/GenBank/DDBJ databases">
        <title>Multi-omics analyses reveal the molecular pathogenesis toolkit of Lasiodiplodia hormozganensis, a cross-kingdom pathogen.</title>
        <authorList>
            <person name="Felix C."/>
            <person name="Meneses R."/>
            <person name="Goncalves M.F.M."/>
            <person name="Tilleman L."/>
            <person name="Duarte A.S."/>
            <person name="Jorrin-Novo J.V."/>
            <person name="Van De Peer Y."/>
            <person name="Deforce D."/>
            <person name="Van Nieuwerburgh F."/>
            <person name="Esteves A.C."/>
            <person name="Alves A."/>
        </authorList>
    </citation>
    <scope>NUCLEOTIDE SEQUENCE</scope>
    <source>
        <strain evidence="2">CBS 339.90</strain>
    </source>
</reference>
<dbReference type="InterPro" id="IPR017853">
    <property type="entry name" value="GH"/>
</dbReference>
<feature type="signal peptide" evidence="1">
    <location>
        <begin position="1"/>
        <end position="18"/>
    </location>
</feature>
<feature type="chain" id="PRO_5041356359" description="Glycoside hydrolase family 5 protein" evidence="1">
    <location>
        <begin position="19"/>
        <end position="307"/>
    </location>
</feature>
<dbReference type="AlphaFoldDB" id="A0AA40CHW4"/>
<dbReference type="SUPFAM" id="SSF51445">
    <property type="entry name" value="(Trans)glycosidases"/>
    <property type="match status" value="1"/>
</dbReference>
<evidence type="ECO:0000313" key="3">
    <source>
        <dbReference type="Proteomes" id="UP001175001"/>
    </source>
</evidence>
<evidence type="ECO:0000256" key="1">
    <source>
        <dbReference type="SAM" id="SignalP"/>
    </source>
</evidence>
<keyword evidence="3" id="KW-1185">Reference proteome</keyword>
<sequence>MLITSILTTALAGALVTASSSPTIHKRDAAPWAGSNLYFLHALPIEEQERYINTLAGWGVKVIRLWVTGLPGGCIKGSPNTTAIPHLEPTTVGTYDTTVLAALDATLALLHSAGLKAIISPHDAGQIAGANGCDAYCAKYGNQTAFYTSAQGIQDYDARLAVVLGYESPAFGGRKWGELSEVVMAFDVQNEPMIDAVGLLEEGDPGDWAEDWAYFITGDASILKAVEEADPRKEVVIEEWGVAADSEDGFNTQVEVFNDAGVPWLYWQVVPGKDQTQNGSLANCGYDGFEIGLNSAKGNVSSALTKA</sequence>
<accession>A0AA40CHW4</accession>
<name>A0AA40CHW4_9PEZI</name>